<dbReference type="Proteomes" id="UP000186895">
    <property type="component" value="Unassembled WGS sequence"/>
</dbReference>
<dbReference type="eggNOG" id="COG1638">
    <property type="taxonomic scope" value="Bacteria"/>
</dbReference>
<dbReference type="AlphaFoldDB" id="A0A1N6S529"/>
<keyword evidence="4" id="KW-1185">Reference proteome</keyword>
<keyword evidence="1 2" id="KW-0732">Signal</keyword>
<dbReference type="Pfam" id="PF03480">
    <property type="entry name" value="DctP"/>
    <property type="match status" value="1"/>
</dbReference>
<sequence length="345" mass="37225">MIKMKLAKNIAAMGLGLAMSAAASAETVMNVFTWLPPTHAQNAVVWPTWAKWVEDATEGRVKVNIERTSNNPGQLFQLVEDGVADAAFTFHGFVPGRFPLQQIVELPGLGVNAEAASVAHWRVYEKYLKQAGEHEGLVPIAFFSHGPGVIQTNFPVNSLADLEGKKIRIGGGVQSDIGERLDITPVSAPGNKVYELLQQGVTDGVFMPLSEQKAQRLAEVAPNVTVLPGGMYMGSFVMFMNPDFLEGLSQQDREAIMSVSGEKLSAMAGKAWDAADTDALAYAQAQGGNITLLNKTDAITTDFADKVKGLDEEWIESVKDSGVDARAALDELRAIAKEYYEAHNS</sequence>
<dbReference type="STRING" id="49186.SAMN05421647_10431"/>
<organism evidence="3 4">
    <name type="scientific">Marinobacterium stanieri</name>
    <dbReference type="NCBI Taxonomy" id="49186"/>
    <lineage>
        <taxon>Bacteria</taxon>
        <taxon>Pseudomonadati</taxon>
        <taxon>Pseudomonadota</taxon>
        <taxon>Gammaproteobacteria</taxon>
        <taxon>Oceanospirillales</taxon>
        <taxon>Oceanospirillaceae</taxon>
        <taxon>Marinobacterium</taxon>
    </lineage>
</organism>
<name>A0A1N6S529_9GAMM</name>
<dbReference type="InterPro" id="IPR018389">
    <property type="entry name" value="DctP_fam"/>
</dbReference>
<feature type="chain" id="PRO_5009938140" evidence="2">
    <location>
        <begin position="26"/>
        <end position="345"/>
    </location>
</feature>
<dbReference type="EMBL" id="FTMN01000004">
    <property type="protein sequence ID" value="SIQ36215.1"/>
    <property type="molecule type" value="Genomic_DNA"/>
</dbReference>
<accession>A0A1N6S529</accession>
<evidence type="ECO:0000313" key="3">
    <source>
        <dbReference type="EMBL" id="SIQ36215.1"/>
    </source>
</evidence>
<proteinExistence type="predicted"/>
<reference evidence="4" key="1">
    <citation type="submission" date="2017-01" db="EMBL/GenBank/DDBJ databases">
        <authorList>
            <person name="Varghese N."/>
            <person name="Submissions S."/>
        </authorList>
    </citation>
    <scope>NUCLEOTIDE SEQUENCE [LARGE SCALE GENOMIC DNA]</scope>
    <source>
        <strain evidence="4">DSM 7027</strain>
    </source>
</reference>
<dbReference type="NCBIfam" id="NF037995">
    <property type="entry name" value="TRAP_S1"/>
    <property type="match status" value="1"/>
</dbReference>
<dbReference type="PANTHER" id="PTHR33376">
    <property type="match status" value="1"/>
</dbReference>
<dbReference type="InterPro" id="IPR038404">
    <property type="entry name" value="TRAP_DctP_sf"/>
</dbReference>
<feature type="signal peptide" evidence="2">
    <location>
        <begin position="1"/>
        <end position="25"/>
    </location>
</feature>
<dbReference type="Gene3D" id="3.40.190.170">
    <property type="entry name" value="Bacterial extracellular solute-binding protein, family 7"/>
    <property type="match status" value="1"/>
</dbReference>
<dbReference type="PANTHER" id="PTHR33376:SF15">
    <property type="entry name" value="BLL6794 PROTEIN"/>
    <property type="match status" value="1"/>
</dbReference>
<dbReference type="RefSeq" id="WP_076462675.1">
    <property type="nucleotide sequence ID" value="NZ_FTMN01000004.1"/>
</dbReference>
<dbReference type="GO" id="GO:0055085">
    <property type="term" value="P:transmembrane transport"/>
    <property type="evidence" value="ECO:0007669"/>
    <property type="project" value="InterPro"/>
</dbReference>
<dbReference type="CDD" id="cd13665">
    <property type="entry name" value="PBP2_TRAP_Dctp3_4"/>
    <property type="match status" value="1"/>
</dbReference>
<protein>
    <submittedName>
        <fullName evidence="3">TRAP-type C4-dicarboxylate transport system, substrate-binding protein</fullName>
    </submittedName>
</protein>
<evidence type="ECO:0000313" key="4">
    <source>
        <dbReference type="Proteomes" id="UP000186895"/>
    </source>
</evidence>
<gene>
    <name evidence="3" type="ORF">SAMN05421647_10431</name>
</gene>
<evidence type="ECO:0000256" key="2">
    <source>
        <dbReference type="SAM" id="SignalP"/>
    </source>
</evidence>
<evidence type="ECO:0000256" key="1">
    <source>
        <dbReference type="ARBA" id="ARBA00022729"/>
    </source>
</evidence>